<evidence type="ECO:0000256" key="2">
    <source>
        <dbReference type="ARBA" id="ARBA00022801"/>
    </source>
</evidence>
<evidence type="ECO:0000256" key="4">
    <source>
        <dbReference type="ARBA" id="ARBA00023326"/>
    </source>
</evidence>
<dbReference type="SMART" id="SM00633">
    <property type="entry name" value="Glyco_10"/>
    <property type="match status" value="1"/>
</dbReference>
<dbReference type="OrthoDB" id="3055998at2759"/>
<dbReference type="Gene3D" id="3.20.20.80">
    <property type="entry name" value="Glycosidases"/>
    <property type="match status" value="1"/>
</dbReference>
<dbReference type="Pfam" id="PF00331">
    <property type="entry name" value="Glyco_hydro_10"/>
    <property type="match status" value="1"/>
</dbReference>
<feature type="chain" id="PRO_5005528196" evidence="5">
    <location>
        <begin position="42"/>
        <end position="607"/>
    </location>
</feature>
<proteinExistence type="inferred from homology"/>
<dbReference type="InterPro" id="IPR044846">
    <property type="entry name" value="GH10"/>
</dbReference>
<comment type="caution">
    <text evidence="7">The sequence shown here is derived from an EMBL/GenBank/DDBJ whole genome shotgun (WGS) entry which is preliminary data.</text>
</comment>
<dbReference type="Proteomes" id="UP000036987">
    <property type="component" value="Unassembled WGS sequence"/>
</dbReference>
<gene>
    <name evidence="7" type="ORF">ZOSMA_16G00370</name>
</gene>
<organism evidence="7 8">
    <name type="scientific">Zostera marina</name>
    <name type="common">Eelgrass</name>
    <dbReference type="NCBI Taxonomy" id="29655"/>
    <lineage>
        <taxon>Eukaryota</taxon>
        <taxon>Viridiplantae</taxon>
        <taxon>Streptophyta</taxon>
        <taxon>Embryophyta</taxon>
        <taxon>Tracheophyta</taxon>
        <taxon>Spermatophyta</taxon>
        <taxon>Magnoliopsida</taxon>
        <taxon>Liliopsida</taxon>
        <taxon>Zosteraceae</taxon>
        <taxon>Zostera</taxon>
    </lineage>
</organism>
<dbReference type="SUPFAM" id="SSF49785">
    <property type="entry name" value="Galactose-binding domain-like"/>
    <property type="match status" value="1"/>
</dbReference>
<evidence type="ECO:0000256" key="3">
    <source>
        <dbReference type="ARBA" id="ARBA00023277"/>
    </source>
</evidence>
<dbReference type="PANTHER" id="PTHR31490:SF2">
    <property type="entry name" value="GLYCOSYL HYDROLASE FAMILY 10 PROTEIN"/>
    <property type="match status" value="1"/>
</dbReference>
<evidence type="ECO:0000313" key="8">
    <source>
        <dbReference type="Proteomes" id="UP000036987"/>
    </source>
</evidence>
<dbReference type="InterPro" id="IPR008979">
    <property type="entry name" value="Galactose-bd-like_sf"/>
</dbReference>
<keyword evidence="8" id="KW-1185">Reference proteome</keyword>
<dbReference type="Gene3D" id="2.60.120.260">
    <property type="entry name" value="Galactose-binding domain-like"/>
    <property type="match status" value="1"/>
</dbReference>
<evidence type="ECO:0000259" key="6">
    <source>
        <dbReference type="PROSITE" id="PS51760"/>
    </source>
</evidence>
<feature type="signal peptide" evidence="5">
    <location>
        <begin position="1"/>
        <end position="41"/>
    </location>
</feature>
<protein>
    <submittedName>
        <fullName evidence="7">Endo-1,4-beta-xylanase, family GH10</fullName>
    </submittedName>
</protein>
<dbReference type="PANTHER" id="PTHR31490">
    <property type="entry name" value="GLYCOSYL HYDROLASE"/>
    <property type="match status" value="1"/>
</dbReference>
<dbReference type="OMA" id="GHNVIWD"/>
<reference evidence="8" key="1">
    <citation type="journal article" date="2016" name="Nature">
        <title>The genome of the seagrass Zostera marina reveals angiosperm adaptation to the sea.</title>
        <authorList>
            <person name="Olsen J.L."/>
            <person name="Rouze P."/>
            <person name="Verhelst B."/>
            <person name="Lin Y.-C."/>
            <person name="Bayer T."/>
            <person name="Collen J."/>
            <person name="Dattolo E."/>
            <person name="De Paoli E."/>
            <person name="Dittami S."/>
            <person name="Maumus F."/>
            <person name="Michel G."/>
            <person name="Kersting A."/>
            <person name="Lauritano C."/>
            <person name="Lohaus R."/>
            <person name="Toepel M."/>
            <person name="Tonon T."/>
            <person name="Vanneste K."/>
            <person name="Amirebrahimi M."/>
            <person name="Brakel J."/>
            <person name="Bostroem C."/>
            <person name="Chovatia M."/>
            <person name="Grimwood J."/>
            <person name="Jenkins J.W."/>
            <person name="Jueterbock A."/>
            <person name="Mraz A."/>
            <person name="Stam W.T."/>
            <person name="Tice H."/>
            <person name="Bornberg-Bauer E."/>
            <person name="Green P.J."/>
            <person name="Pearson G.A."/>
            <person name="Procaccini G."/>
            <person name="Duarte C.M."/>
            <person name="Schmutz J."/>
            <person name="Reusch T.B.H."/>
            <person name="Van de Peer Y."/>
        </authorList>
    </citation>
    <scope>NUCLEOTIDE SEQUENCE [LARGE SCALE GENOMIC DNA]</scope>
    <source>
        <strain evidence="8">cv. Finnish</strain>
    </source>
</reference>
<evidence type="ECO:0000256" key="5">
    <source>
        <dbReference type="SAM" id="SignalP"/>
    </source>
</evidence>
<feature type="domain" description="GH10" evidence="6">
    <location>
        <begin position="245"/>
        <end position="541"/>
    </location>
</feature>
<dbReference type="STRING" id="29655.A0A0K9PSM5"/>
<dbReference type="GO" id="GO:0045493">
    <property type="term" value="P:xylan catabolic process"/>
    <property type="evidence" value="ECO:0000318"/>
    <property type="project" value="GO_Central"/>
</dbReference>
<accession>A0A0K9PSM5</accession>
<dbReference type="GO" id="GO:0031176">
    <property type="term" value="F:endo-1,4-beta-xylanase activity"/>
    <property type="evidence" value="ECO:0000318"/>
    <property type="project" value="GO_Central"/>
</dbReference>
<keyword evidence="4" id="KW-0624">Polysaccharide degradation</keyword>
<keyword evidence="7" id="KW-0858">Xylan degradation</keyword>
<keyword evidence="5" id="KW-0732">Signal</keyword>
<keyword evidence="2 7" id="KW-0378">Hydrolase</keyword>
<dbReference type="InterPro" id="IPR017853">
    <property type="entry name" value="GH"/>
</dbReference>
<dbReference type="EMBL" id="LFYR01000643">
    <property type="protein sequence ID" value="KMZ72073.1"/>
    <property type="molecule type" value="Genomic_DNA"/>
</dbReference>
<dbReference type="PROSITE" id="PS51760">
    <property type="entry name" value="GH10_2"/>
    <property type="match status" value="1"/>
</dbReference>
<dbReference type="SUPFAM" id="SSF51445">
    <property type="entry name" value="(Trans)glycosidases"/>
    <property type="match status" value="1"/>
</dbReference>
<keyword evidence="3" id="KW-0119">Carbohydrate metabolism</keyword>
<sequence>MHRLFTSPAGSCHSMEKKSLKLLTFFLLVLVLAGRSVNVEGVSYDYSVTIECLEEPLKPQYGGGMIVNPEFTGSNGGINGWSMISGNRMIDSVEIRESKSGNRFAVSRNPPYQILQNLNLNTTMLYTFSAWVQLGGIGDEQDVPVSAVFRTNDYGYNFVAGTVMARSGCWSMMKGGITVNVTGSFDLFFEVRNISSEVEIWIDSVSLQAFTDEEWASHRRDSIENLRKKRVRFLVKDSTGNPQANSTIGIIQKRSGFPFGCAISSQILTNPGYANWYTSRGFTVTTFENEMKWYDTEKWQGHEDYGKADRMLAFAKHHGLAVRGHAVFWDDPKYQTAWVKSLSSNALRIATERRINSVMNRYKGNVIAWDVVNENLHFSFLENKLGRGVSQHFYQRAADIDRHALLFMNEFNTLAQPGDRAVTPAKYLQKINIMSRGKNLRGRLAIGLESHFNPNPSLPYVRSALDTISAHRFPVWLTEVDVSSGPSQARDLENVLREGHAHPGVHGIVIWGAWRPQGCYAMCLTDNNFRNLPTGDVVDKLIREWRHSPISTISVKTDSHGVFETDLFHGEYSLSLPTMDGNSSFEMNFSVVPDQNSDTKVVEFVVA</sequence>
<comment type="similarity">
    <text evidence="1">Belongs to the glycosyl hydrolase 10 (cellulase F) family.</text>
</comment>
<keyword evidence="7" id="KW-0326">Glycosidase</keyword>
<evidence type="ECO:0000313" key="7">
    <source>
        <dbReference type="EMBL" id="KMZ72073.1"/>
    </source>
</evidence>
<evidence type="ECO:0000256" key="1">
    <source>
        <dbReference type="ARBA" id="ARBA00007495"/>
    </source>
</evidence>
<dbReference type="AlphaFoldDB" id="A0A0K9PSM5"/>
<name>A0A0K9PSM5_ZOSMR</name>
<dbReference type="InterPro" id="IPR001000">
    <property type="entry name" value="GH10_dom"/>
</dbReference>